<evidence type="ECO:0000256" key="5">
    <source>
        <dbReference type="ARBA" id="ARBA00022801"/>
    </source>
</evidence>
<comment type="caution">
    <text evidence="9">The sequence shown here is derived from an EMBL/GenBank/DDBJ whole genome shotgun (WGS) entry which is preliminary data.</text>
</comment>
<reference evidence="9" key="1">
    <citation type="journal article" date="2014" name="Front. Microbiol.">
        <title>High frequency of phylogenetically diverse reductive dehalogenase-homologous genes in deep subseafloor sedimentary metagenomes.</title>
        <authorList>
            <person name="Kawai M."/>
            <person name="Futagami T."/>
            <person name="Toyoda A."/>
            <person name="Takaki Y."/>
            <person name="Nishi S."/>
            <person name="Hori S."/>
            <person name="Arai W."/>
            <person name="Tsubouchi T."/>
            <person name="Morono Y."/>
            <person name="Uchiyama I."/>
            <person name="Ito T."/>
            <person name="Fujiyama A."/>
            <person name="Inagaki F."/>
            <person name="Takami H."/>
        </authorList>
    </citation>
    <scope>NUCLEOTIDE SEQUENCE</scope>
    <source>
        <strain evidence="9">Expedition CK06-06</strain>
    </source>
</reference>
<dbReference type="EC" id="3.2.1.51" evidence="3"/>
<sequence>MDGIGLDERQVRFLIGHFYYGLYKKTKKMKKIVLTIICFSLFSHFSIAQLTGGGGEAFPDLKTNMKALKKWQDMRFGMFIHWGPVALRGTEIGWSRGNQVSYEEYDNLYKEFNPVLFNAAEWVRIAKEAGMKYIVITSKHHDGFCLWDSKYTEYDMASTPYGKDILKLLKDECEKQGILFCTYYSILDWYHPDYPIKFNRSVNKENAEMARYIEYMKGQIKELIEDYQIQVLWFDGEWEDPWTHEEGMKLYKY</sequence>
<evidence type="ECO:0000259" key="8">
    <source>
        <dbReference type="Pfam" id="PF01120"/>
    </source>
</evidence>
<dbReference type="PANTHER" id="PTHR10030">
    <property type="entry name" value="ALPHA-L-FUCOSIDASE"/>
    <property type="match status" value="1"/>
</dbReference>
<dbReference type="InterPro" id="IPR017853">
    <property type="entry name" value="GH"/>
</dbReference>
<evidence type="ECO:0000256" key="4">
    <source>
        <dbReference type="ARBA" id="ARBA00022729"/>
    </source>
</evidence>
<evidence type="ECO:0000256" key="1">
    <source>
        <dbReference type="ARBA" id="ARBA00004071"/>
    </source>
</evidence>
<dbReference type="SMART" id="SM00812">
    <property type="entry name" value="Alpha_L_fucos"/>
    <property type="match status" value="1"/>
</dbReference>
<evidence type="ECO:0000256" key="6">
    <source>
        <dbReference type="ARBA" id="ARBA00023295"/>
    </source>
</evidence>
<keyword evidence="4" id="KW-0732">Signal</keyword>
<evidence type="ECO:0000256" key="7">
    <source>
        <dbReference type="SAM" id="Phobius"/>
    </source>
</evidence>
<dbReference type="PRINTS" id="PR00741">
    <property type="entry name" value="GLHYDRLASE29"/>
</dbReference>
<dbReference type="EMBL" id="BARU01032259">
    <property type="protein sequence ID" value="GAH69011.1"/>
    <property type="molecule type" value="Genomic_DNA"/>
</dbReference>
<dbReference type="SUPFAM" id="SSF51445">
    <property type="entry name" value="(Trans)glycosidases"/>
    <property type="match status" value="1"/>
</dbReference>
<dbReference type="InterPro" id="IPR016286">
    <property type="entry name" value="FUC_metazoa-typ"/>
</dbReference>
<evidence type="ECO:0000256" key="2">
    <source>
        <dbReference type="ARBA" id="ARBA00007951"/>
    </source>
</evidence>
<comment type="similarity">
    <text evidence="2">Belongs to the glycosyl hydrolase 29 family.</text>
</comment>
<dbReference type="InterPro" id="IPR057739">
    <property type="entry name" value="Glyco_hydro_29_N"/>
</dbReference>
<dbReference type="GO" id="GO:0006004">
    <property type="term" value="P:fucose metabolic process"/>
    <property type="evidence" value="ECO:0007669"/>
    <property type="project" value="InterPro"/>
</dbReference>
<keyword evidence="6" id="KW-0326">Glycosidase</keyword>
<dbReference type="PANTHER" id="PTHR10030:SF37">
    <property type="entry name" value="ALPHA-L-FUCOSIDASE-RELATED"/>
    <property type="match status" value="1"/>
</dbReference>
<feature type="transmembrane region" description="Helical" evidence="7">
    <location>
        <begin position="32"/>
        <end position="52"/>
    </location>
</feature>
<dbReference type="InterPro" id="IPR000933">
    <property type="entry name" value="Glyco_hydro_29"/>
</dbReference>
<dbReference type="GO" id="GO:0016139">
    <property type="term" value="P:glycoside catabolic process"/>
    <property type="evidence" value="ECO:0007669"/>
    <property type="project" value="TreeGrafter"/>
</dbReference>
<feature type="domain" description="Glycoside hydrolase family 29 N-terminal" evidence="8">
    <location>
        <begin position="64"/>
        <end position="241"/>
    </location>
</feature>
<feature type="non-terminal residue" evidence="9">
    <location>
        <position position="253"/>
    </location>
</feature>
<dbReference type="GO" id="GO:0004560">
    <property type="term" value="F:alpha-L-fucosidase activity"/>
    <property type="evidence" value="ECO:0007669"/>
    <property type="project" value="InterPro"/>
</dbReference>
<evidence type="ECO:0000313" key="9">
    <source>
        <dbReference type="EMBL" id="GAH69011.1"/>
    </source>
</evidence>
<proteinExistence type="inferred from homology"/>
<dbReference type="AlphaFoldDB" id="X1HFQ9"/>
<accession>X1HFQ9</accession>
<keyword evidence="7" id="KW-0472">Membrane</keyword>
<keyword evidence="5" id="KW-0378">Hydrolase</keyword>
<dbReference type="Pfam" id="PF01120">
    <property type="entry name" value="Alpha_L_fucos"/>
    <property type="match status" value="1"/>
</dbReference>
<dbReference type="GO" id="GO:0005764">
    <property type="term" value="C:lysosome"/>
    <property type="evidence" value="ECO:0007669"/>
    <property type="project" value="TreeGrafter"/>
</dbReference>
<protein>
    <recommendedName>
        <fullName evidence="3">alpha-L-fucosidase</fullName>
        <ecNumber evidence="3">3.2.1.51</ecNumber>
    </recommendedName>
</protein>
<organism evidence="9">
    <name type="scientific">marine sediment metagenome</name>
    <dbReference type="NCBI Taxonomy" id="412755"/>
    <lineage>
        <taxon>unclassified sequences</taxon>
        <taxon>metagenomes</taxon>
        <taxon>ecological metagenomes</taxon>
    </lineage>
</organism>
<name>X1HFQ9_9ZZZZ</name>
<gene>
    <name evidence="9" type="ORF">S03H2_50899</name>
</gene>
<evidence type="ECO:0000256" key="3">
    <source>
        <dbReference type="ARBA" id="ARBA00012662"/>
    </source>
</evidence>
<comment type="function">
    <text evidence="1">Alpha-L-fucosidase is responsible for hydrolyzing the alpha-1,6-linked fucose joined to the reducing-end N-acetylglucosamine of the carbohydrate moieties of glycoproteins.</text>
</comment>
<keyword evidence="7" id="KW-0812">Transmembrane</keyword>
<keyword evidence="7" id="KW-1133">Transmembrane helix</keyword>
<dbReference type="Gene3D" id="3.20.20.80">
    <property type="entry name" value="Glycosidases"/>
    <property type="match status" value="1"/>
</dbReference>